<dbReference type="AlphaFoldDB" id="A0A161LE22"/>
<name>A0A161LE22_9BACT</name>
<reference evidence="2" key="1">
    <citation type="submission" date="2016-04" db="EMBL/GenBank/DDBJ databases">
        <title>Draft genome sequence of Paludibacter jiangxiensis strain NM7.</title>
        <authorList>
            <person name="Qiu Y."/>
            <person name="Matsuura N."/>
            <person name="Ohashi A."/>
            <person name="Tourlousse M.D."/>
            <person name="Sekiguchi Y."/>
        </authorList>
    </citation>
    <scope>NUCLEOTIDE SEQUENCE [LARGE SCALE GENOMIC DNA]</scope>
    <source>
        <strain evidence="2">NM7</strain>
    </source>
</reference>
<dbReference type="Proteomes" id="UP000076586">
    <property type="component" value="Unassembled WGS sequence"/>
</dbReference>
<reference evidence="2" key="2">
    <citation type="journal article" date="2017" name="Genome Announc.">
        <title>Draft genome sequence of Paludibacter jiangxiensis NM7(T), a propionate-producing fermentative bacterium.</title>
        <authorList>
            <person name="Qiu Y.-L."/>
            <person name="Tourlousse D.M."/>
            <person name="Matsuura N."/>
            <person name="Ohashi A."/>
            <person name="Sekiguchi Y."/>
        </authorList>
    </citation>
    <scope>NUCLEOTIDE SEQUENCE [LARGE SCALE GENOMIC DNA]</scope>
    <source>
        <strain evidence="2">NM7</strain>
    </source>
</reference>
<comment type="caution">
    <text evidence="1">The sequence shown here is derived from an EMBL/GenBank/DDBJ whole genome shotgun (WGS) entry which is preliminary data.</text>
</comment>
<proteinExistence type="predicted"/>
<evidence type="ECO:0000313" key="1">
    <source>
        <dbReference type="EMBL" id="GAT62695.1"/>
    </source>
</evidence>
<protein>
    <submittedName>
        <fullName evidence="1">Uncharacterized protein</fullName>
    </submittedName>
</protein>
<dbReference type="EMBL" id="BDCR01000002">
    <property type="protein sequence ID" value="GAT62695.1"/>
    <property type="molecule type" value="Genomic_DNA"/>
</dbReference>
<gene>
    <name evidence="1" type="ORF">PJIAN_2255</name>
</gene>
<evidence type="ECO:0000313" key="2">
    <source>
        <dbReference type="Proteomes" id="UP000076586"/>
    </source>
</evidence>
<organism evidence="1 2">
    <name type="scientific">Paludibacter jiangxiensis</name>
    <dbReference type="NCBI Taxonomy" id="681398"/>
    <lineage>
        <taxon>Bacteria</taxon>
        <taxon>Pseudomonadati</taxon>
        <taxon>Bacteroidota</taxon>
        <taxon>Bacteroidia</taxon>
        <taxon>Bacteroidales</taxon>
        <taxon>Paludibacteraceae</taxon>
        <taxon>Paludibacter</taxon>
    </lineage>
</organism>
<sequence>MNIINLINMREKIIHLLVQICIFTESISKKTYFSISK</sequence>
<accession>A0A161LE22</accession>
<keyword evidence="2" id="KW-1185">Reference proteome</keyword>